<dbReference type="EnsemblMetazoa" id="XM_022792031">
    <property type="protein sequence ID" value="XP_022647766"/>
    <property type="gene ID" value="LOC111244698"/>
</dbReference>
<keyword evidence="2" id="KW-1185">Reference proteome</keyword>
<dbReference type="RefSeq" id="XP_022647766.1">
    <property type="nucleotide sequence ID" value="XM_022792031.1"/>
</dbReference>
<accession>A0A7M7JHD1</accession>
<name>A0A7M7JHD1_VARDE</name>
<sequence>MQLSVFVFSLRQKPDSRILMTTVSSVASHRYPLPSVACANEMTKIGLTLLSVMAFSLVAVQGDEPSQWDKIGAKLSEIWDKTKETVSDGAKTIGQHAEKFGSNAKETAEKLFKNAKTEVGITPDKES</sequence>
<evidence type="ECO:0000313" key="1">
    <source>
        <dbReference type="EnsemblMetazoa" id="XP_022647766"/>
    </source>
</evidence>
<evidence type="ECO:0000313" key="2">
    <source>
        <dbReference type="Proteomes" id="UP000594260"/>
    </source>
</evidence>
<organism evidence="1 2">
    <name type="scientific">Varroa destructor</name>
    <name type="common">Honeybee mite</name>
    <dbReference type="NCBI Taxonomy" id="109461"/>
    <lineage>
        <taxon>Eukaryota</taxon>
        <taxon>Metazoa</taxon>
        <taxon>Ecdysozoa</taxon>
        <taxon>Arthropoda</taxon>
        <taxon>Chelicerata</taxon>
        <taxon>Arachnida</taxon>
        <taxon>Acari</taxon>
        <taxon>Parasitiformes</taxon>
        <taxon>Mesostigmata</taxon>
        <taxon>Gamasina</taxon>
        <taxon>Dermanyssoidea</taxon>
        <taxon>Varroidae</taxon>
        <taxon>Varroa</taxon>
    </lineage>
</organism>
<dbReference type="Proteomes" id="UP000594260">
    <property type="component" value="Unplaced"/>
</dbReference>
<reference evidence="1" key="1">
    <citation type="submission" date="2021-01" db="UniProtKB">
        <authorList>
            <consortium name="EnsemblMetazoa"/>
        </authorList>
    </citation>
    <scope>IDENTIFICATION</scope>
</reference>
<proteinExistence type="predicted"/>
<dbReference type="AlphaFoldDB" id="A0A7M7JHD1"/>
<dbReference type="KEGG" id="vde:111244698"/>
<dbReference type="GeneID" id="111244698"/>
<dbReference type="InParanoid" id="A0A7M7JHD1"/>
<protein>
    <submittedName>
        <fullName evidence="1">Uncharacterized protein</fullName>
    </submittedName>
</protein>
<dbReference type="OrthoDB" id="10437838at2759"/>